<dbReference type="Proteomes" id="UP000315017">
    <property type="component" value="Chromosome"/>
</dbReference>
<reference evidence="3 4" key="1">
    <citation type="submission" date="2019-02" db="EMBL/GenBank/DDBJ databases">
        <title>Deep-cultivation of Planctomycetes and their phenomic and genomic characterization uncovers novel biology.</title>
        <authorList>
            <person name="Wiegand S."/>
            <person name="Jogler M."/>
            <person name="Boedeker C."/>
            <person name="Pinto D."/>
            <person name="Vollmers J."/>
            <person name="Rivas-Marin E."/>
            <person name="Kohn T."/>
            <person name="Peeters S.H."/>
            <person name="Heuer A."/>
            <person name="Rast P."/>
            <person name="Oberbeckmann S."/>
            <person name="Bunk B."/>
            <person name="Jeske O."/>
            <person name="Meyerdierks A."/>
            <person name="Storesund J.E."/>
            <person name="Kallscheuer N."/>
            <person name="Luecker S."/>
            <person name="Lage O.M."/>
            <person name="Pohl T."/>
            <person name="Merkel B.J."/>
            <person name="Hornburger P."/>
            <person name="Mueller R.-W."/>
            <person name="Bruemmer F."/>
            <person name="Labrenz M."/>
            <person name="Spormann A.M."/>
            <person name="Op den Camp H."/>
            <person name="Overmann J."/>
            <person name="Amann R."/>
            <person name="Jetten M.S.M."/>
            <person name="Mascher T."/>
            <person name="Medema M.H."/>
            <person name="Devos D.P."/>
            <person name="Kaster A.-K."/>
            <person name="Ovreas L."/>
            <person name="Rohde M."/>
            <person name="Galperin M.Y."/>
            <person name="Jogler C."/>
        </authorList>
    </citation>
    <scope>NUCLEOTIDE SEQUENCE [LARGE SCALE GENOMIC DNA]</scope>
    <source>
        <strain evidence="3 4">ETA_A8</strain>
    </source>
</reference>
<dbReference type="GO" id="GO:0141148">
    <property type="term" value="F:enoyl-[acyl-carrier-protein] reductase (NADPH) activity"/>
    <property type="evidence" value="ECO:0007669"/>
    <property type="project" value="UniProtKB-EC"/>
</dbReference>
<evidence type="ECO:0000256" key="1">
    <source>
        <dbReference type="ARBA" id="ARBA00006484"/>
    </source>
</evidence>
<organism evidence="3 4">
    <name type="scientific">Anatilimnocola aggregata</name>
    <dbReference type="NCBI Taxonomy" id="2528021"/>
    <lineage>
        <taxon>Bacteria</taxon>
        <taxon>Pseudomonadati</taxon>
        <taxon>Planctomycetota</taxon>
        <taxon>Planctomycetia</taxon>
        <taxon>Pirellulales</taxon>
        <taxon>Pirellulaceae</taxon>
        <taxon>Anatilimnocola</taxon>
    </lineage>
</organism>
<dbReference type="PANTHER" id="PTHR43639:SF1">
    <property type="entry name" value="SHORT-CHAIN DEHYDROGENASE_REDUCTASE FAMILY PROTEIN"/>
    <property type="match status" value="1"/>
</dbReference>
<dbReference type="FunFam" id="3.40.50.720:FF:000084">
    <property type="entry name" value="Short-chain dehydrogenase reductase"/>
    <property type="match status" value="1"/>
</dbReference>
<gene>
    <name evidence="3" type="primary">fabL</name>
    <name evidence="3" type="ORF">ETAA8_31190</name>
</gene>
<dbReference type="AlphaFoldDB" id="A0A517YCR5"/>
<keyword evidence="2 3" id="KW-0560">Oxidoreductase</keyword>
<protein>
    <submittedName>
        <fullName evidence="3">Enoyl-[acyl-carrier-protein] reductase [NADPH] FabL</fullName>
        <ecNumber evidence="3">1.3.1.104</ecNumber>
    </submittedName>
</protein>
<evidence type="ECO:0000313" key="4">
    <source>
        <dbReference type="Proteomes" id="UP000315017"/>
    </source>
</evidence>
<evidence type="ECO:0000313" key="3">
    <source>
        <dbReference type="EMBL" id="QDU28027.1"/>
    </source>
</evidence>
<dbReference type="KEGG" id="aagg:ETAA8_31190"/>
<accession>A0A517YCR5</accession>
<dbReference type="InterPro" id="IPR002347">
    <property type="entry name" value="SDR_fam"/>
</dbReference>
<dbReference type="PANTHER" id="PTHR43639">
    <property type="entry name" value="OXIDOREDUCTASE, SHORT-CHAIN DEHYDROGENASE/REDUCTASE FAMILY (AFU_ORTHOLOGUE AFUA_5G02870)"/>
    <property type="match status" value="1"/>
</dbReference>
<dbReference type="PRINTS" id="PR00081">
    <property type="entry name" value="GDHRDH"/>
</dbReference>
<dbReference type="RefSeq" id="WP_145089630.1">
    <property type="nucleotide sequence ID" value="NZ_CP036274.1"/>
</dbReference>
<dbReference type="InterPro" id="IPR036291">
    <property type="entry name" value="NAD(P)-bd_dom_sf"/>
</dbReference>
<keyword evidence="4" id="KW-1185">Reference proteome</keyword>
<dbReference type="EMBL" id="CP036274">
    <property type="protein sequence ID" value="QDU28027.1"/>
    <property type="molecule type" value="Genomic_DNA"/>
</dbReference>
<dbReference type="EC" id="1.3.1.104" evidence="3"/>
<dbReference type="Gene3D" id="3.40.50.720">
    <property type="entry name" value="NAD(P)-binding Rossmann-like Domain"/>
    <property type="match status" value="1"/>
</dbReference>
<sequence length="259" mass="27235">MIDLHGYTALVTGASRGIGRACAIRLAEAGADVVVNYVSSRSNAEETAEQIQALGRKALVVKADVSEEDDVRSLMEIIEEELGSLDVVVSNAATGGFKQLLEASPKAFDNAMRINVRSLLHLVQAGMHLLERPGGKGIAPRSKVIALSSAGSKFALPKYGLIGSSKAALESLVRHLTLELGPRGVNLNVVLSGLVDTDSARLLPNAERLLEGRRARSLTGEKLLAPSDVADTVMFLASARSDQIQGATLTVDGGSSIRV</sequence>
<dbReference type="Pfam" id="PF13561">
    <property type="entry name" value="adh_short_C2"/>
    <property type="match status" value="1"/>
</dbReference>
<dbReference type="OrthoDB" id="9803333at2"/>
<dbReference type="SUPFAM" id="SSF51735">
    <property type="entry name" value="NAD(P)-binding Rossmann-fold domains"/>
    <property type="match status" value="1"/>
</dbReference>
<comment type="similarity">
    <text evidence="1">Belongs to the short-chain dehydrogenases/reductases (SDR) family.</text>
</comment>
<proteinExistence type="inferred from homology"/>
<name>A0A517YCR5_9BACT</name>
<evidence type="ECO:0000256" key="2">
    <source>
        <dbReference type="ARBA" id="ARBA00023002"/>
    </source>
</evidence>